<dbReference type="EMBL" id="ACGT01000010">
    <property type="protein sequence ID" value="EEJ74000.1"/>
    <property type="molecule type" value="Genomic_DNA"/>
</dbReference>
<feature type="non-terminal residue" evidence="1">
    <location>
        <position position="1"/>
    </location>
</feature>
<organism evidence="1 2">
    <name type="scientific">Ligilactobacillus salivarius DSM 20555 = ATCC 11741</name>
    <dbReference type="NCBI Taxonomy" id="1423799"/>
    <lineage>
        <taxon>Bacteria</taxon>
        <taxon>Bacillati</taxon>
        <taxon>Bacillota</taxon>
        <taxon>Bacilli</taxon>
        <taxon>Lactobacillales</taxon>
        <taxon>Lactobacillaceae</taxon>
        <taxon>Ligilactobacillus</taxon>
    </lineage>
</organism>
<dbReference type="InterPro" id="IPR015424">
    <property type="entry name" value="PyrdxlP-dep_Trfase"/>
</dbReference>
<dbReference type="SUPFAM" id="SSF53383">
    <property type="entry name" value="PLP-dependent transferases"/>
    <property type="match status" value="1"/>
</dbReference>
<name>C2EHI8_9LACO</name>
<accession>C2EHI8</accession>
<dbReference type="AlphaFoldDB" id="C2EHI8"/>
<gene>
    <name evidence="1" type="ORF">HMPREF0545_1110</name>
</gene>
<comment type="caution">
    <text evidence="1">The sequence shown here is derived from an EMBL/GenBank/DDBJ whole genome shotgun (WGS) entry which is preliminary data.</text>
</comment>
<reference evidence="1 2" key="1">
    <citation type="submission" date="2009-01" db="EMBL/GenBank/DDBJ databases">
        <authorList>
            <person name="Qin X."/>
            <person name="Bachman B."/>
            <person name="Battles P."/>
            <person name="Bell A."/>
            <person name="Bess C."/>
            <person name="Bickham C."/>
            <person name="Chaboub L."/>
            <person name="Chen D."/>
            <person name="Coyle M."/>
            <person name="Deiros D.R."/>
            <person name="Dinh H."/>
            <person name="Forbes L."/>
            <person name="Fowler G."/>
            <person name="Francisco L."/>
            <person name="Fu Q."/>
            <person name="Gubbala S."/>
            <person name="Hale W."/>
            <person name="Han Y."/>
            <person name="Hemphill L."/>
            <person name="Highlander S.K."/>
            <person name="Hirani K."/>
            <person name="Hogues M."/>
            <person name="Jackson L."/>
            <person name="Jakkamsetti A."/>
            <person name="Javaid M."/>
            <person name="Jiang H."/>
            <person name="Korchina V."/>
            <person name="Kovar C."/>
            <person name="Lara F."/>
            <person name="Lee S."/>
            <person name="Mata R."/>
            <person name="Mathew T."/>
            <person name="Moen C."/>
            <person name="Morales K."/>
            <person name="Munidasa M."/>
            <person name="Nazareth L."/>
            <person name="Ngo R."/>
            <person name="Nguyen L."/>
            <person name="Okwuonu G."/>
            <person name="Ongeri F."/>
            <person name="Patil S."/>
            <person name="Petrosino J."/>
            <person name="Pham C."/>
            <person name="Pham P."/>
            <person name="Pu L.-L."/>
            <person name="Puazo M."/>
            <person name="Raj R."/>
            <person name="Reid J."/>
            <person name="Rouhana J."/>
            <person name="Saada N."/>
            <person name="Shang Y."/>
            <person name="Simmons D."/>
            <person name="Thornton R."/>
            <person name="Warren J."/>
            <person name="Weissenberger G."/>
            <person name="Zhang J."/>
            <person name="Zhang L."/>
            <person name="Zhou C."/>
            <person name="Zhu D."/>
            <person name="Muzny D."/>
            <person name="Worley K."/>
            <person name="Gibbs R."/>
        </authorList>
    </citation>
    <scope>NUCLEOTIDE SEQUENCE [LARGE SCALE GENOMIC DNA]</scope>
    <source>
        <strain evidence="1 2">ATCC 11741</strain>
    </source>
</reference>
<protein>
    <recommendedName>
        <fullName evidence="3">Aminotransferase class I/classII domain-containing protein</fullName>
    </recommendedName>
</protein>
<dbReference type="HOGENOM" id="CLU_2693607_0_0_9"/>
<dbReference type="Proteomes" id="UP000003531">
    <property type="component" value="Unassembled WGS sequence"/>
</dbReference>
<evidence type="ECO:0000313" key="1">
    <source>
        <dbReference type="EMBL" id="EEJ74000.1"/>
    </source>
</evidence>
<dbReference type="InterPro" id="IPR015422">
    <property type="entry name" value="PyrdxlP-dep_Trfase_small"/>
</dbReference>
<dbReference type="Gene3D" id="3.90.1150.10">
    <property type="entry name" value="Aspartate Aminotransferase, domain 1"/>
    <property type="match status" value="1"/>
</dbReference>
<sequence length="74" mass="8519">LVWVYCPRIQDMDAYVIDLAQSTGVLLETGSRFVGNYKHCLRINVAMDTESVNEAMKKFVEHYVNYEGDTNEIN</sequence>
<evidence type="ECO:0008006" key="3">
    <source>
        <dbReference type="Google" id="ProtNLM"/>
    </source>
</evidence>
<proteinExistence type="predicted"/>
<evidence type="ECO:0000313" key="2">
    <source>
        <dbReference type="Proteomes" id="UP000003531"/>
    </source>
</evidence>
<dbReference type="RefSeq" id="WP_003701625.1">
    <property type="nucleotide sequence ID" value="NZ_GG693242.1"/>
</dbReference>